<organism evidence="2 3">
    <name type="scientific">Vibrio renipiscarius</name>
    <dbReference type="NCBI Taxonomy" id="1461322"/>
    <lineage>
        <taxon>Bacteria</taxon>
        <taxon>Pseudomonadati</taxon>
        <taxon>Pseudomonadota</taxon>
        <taxon>Gammaproteobacteria</taxon>
        <taxon>Vibrionales</taxon>
        <taxon>Vibrionaceae</taxon>
        <taxon>Vibrio</taxon>
    </lineage>
</organism>
<dbReference type="RefSeq" id="WP_040992052.1">
    <property type="nucleotide sequence ID" value="NZ_JTKH01000024.1"/>
</dbReference>
<dbReference type="STRING" id="1461322.OJ16_14960"/>
<gene>
    <name evidence="2" type="ORF">OJ16_14960</name>
</gene>
<evidence type="ECO:0000256" key="1">
    <source>
        <dbReference type="SAM" id="Phobius"/>
    </source>
</evidence>
<feature type="transmembrane region" description="Helical" evidence="1">
    <location>
        <begin position="74"/>
        <end position="95"/>
    </location>
</feature>
<dbReference type="InterPro" id="IPR025597">
    <property type="entry name" value="DUF4345"/>
</dbReference>
<keyword evidence="1" id="KW-1133">Transmembrane helix</keyword>
<proteinExistence type="predicted"/>
<dbReference type="AlphaFoldDB" id="A0A0C2K2G9"/>
<evidence type="ECO:0000313" key="2">
    <source>
        <dbReference type="EMBL" id="KII76118.1"/>
    </source>
</evidence>
<dbReference type="Proteomes" id="UP000031672">
    <property type="component" value="Unassembled WGS sequence"/>
</dbReference>
<feature type="transmembrane region" description="Helical" evidence="1">
    <location>
        <begin position="45"/>
        <end position="67"/>
    </location>
</feature>
<dbReference type="EMBL" id="JTKH01000024">
    <property type="protein sequence ID" value="KII76118.1"/>
    <property type="molecule type" value="Genomic_DNA"/>
</dbReference>
<keyword evidence="3" id="KW-1185">Reference proteome</keyword>
<keyword evidence="1" id="KW-0812">Transmembrane</keyword>
<sequence>MKPQSVFLFVAVVGLTPIALSYGYAPVISLDYLFEIDASPVNVTHIFRAVMGLYLAFALFWVAGALFKKYRLPALYSLVVFMLGLAAGRVMSLLLDGMPHWLLVVYLLLEFGFGLVGIKMVHKEQSETV</sequence>
<name>A0A0C2K2G9_9VIBR</name>
<dbReference type="Pfam" id="PF14248">
    <property type="entry name" value="DUF4345"/>
    <property type="match status" value="1"/>
</dbReference>
<evidence type="ECO:0000313" key="3">
    <source>
        <dbReference type="Proteomes" id="UP000031672"/>
    </source>
</evidence>
<reference evidence="2 3" key="1">
    <citation type="submission" date="2014-11" db="EMBL/GenBank/DDBJ databases">
        <title>Draft Genome Sequence of Vibrio piscirenalis strains CECT 8603T and CECT 8604, two marine Gammaproteobacterium isolated from cultured gilthead sea bream (Sparus aurata).</title>
        <authorList>
            <person name="Arahal D.R."/>
            <person name="Rodrigo-Torres L."/>
            <person name="Lucena T."/>
            <person name="Pujalte M.J."/>
        </authorList>
    </citation>
    <scope>NUCLEOTIDE SEQUENCE [LARGE SCALE GENOMIC DNA]</scope>
    <source>
        <strain evidence="2 3">DCR 1-4-2</strain>
    </source>
</reference>
<feature type="transmembrane region" description="Helical" evidence="1">
    <location>
        <begin position="101"/>
        <end position="121"/>
    </location>
</feature>
<accession>A0A0C2KB87</accession>
<keyword evidence="1" id="KW-0472">Membrane</keyword>
<dbReference type="OrthoDB" id="1188911at2"/>
<accession>A0A0C2K2G9</accession>
<comment type="caution">
    <text evidence="2">The sequence shown here is derived from an EMBL/GenBank/DDBJ whole genome shotgun (WGS) entry which is preliminary data.</text>
</comment>
<protein>
    <submittedName>
        <fullName evidence="2">Membrane protein</fullName>
    </submittedName>
</protein>